<keyword evidence="3" id="KW-1185">Reference proteome</keyword>
<dbReference type="Proteomes" id="UP001202281">
    <property type="component" value="Unassembled WGS sequence"/>
</dbReference>
<evidence type="ECO:0008006" key="4">
    <source>
        <dbReference type="Google" id="ProtNLM"/>
    </source>
</evidence>
<feature type="region of interest" description="Disordered" evidence="1">
    <location>
        <begin position="1"/>
        <end position="28"/>
    </location>
</feature>
<name>A0ABT0BW33_9SPHN</name>
<proteinExistence type="predicted"/>
<evidence type="ECO:0000313" key="2">
    <source>
        <dbReference type="EMBL" id="MCJ2189276.1"/>
    </source>
</evidence>
<organism evidence="2 3">
    <name type="scientific">Novosphingobium beihaiensis</name>
    <dbReference type="NCBI Taxonomy" id="2930389"/>
    <lineage>
        <taxon>Bacteria</taxon>
        <taxon>Pseudomonadati</taxon>
        <taxon>Pseudomonadota</taxon>
        <taxon>Alphaproteobacteria</taxon>
        <taxon>Sphingomonadales</taxon>
        <taxon>Sphingomonadaceae</taxon>
        <taxon>Novosphingobium</taxon>
    </lineage>
</organism>
<dbReference type="RefSeq" id="WP_243924689.1">
    <property type="nucleotide sequence ID" value="NZ_JALHLG010000090.1"/>
</dbReference>
<accession>A0ABT0BW33</accession>
<gene>
    <name evidence="2" type="ORF">MTR66_21040</name>
</gene>
<comment type="caution">
    <text evidence="2">The sequence shown here is derived from an EMBL/GenBank/DDBJ whole genome shotgun (WGS) entry which is preliminary data.</text>
</comment>
<reference evidence="2 3" key="1">
    <citation type="submission" date="2022-04" db="EMBL/GenBank/DDBJ databases">
        <title>Identification of a novel bacterium isolated from mangrove sediments.</title>
        <authorList>
            <person name="Pan X."/>
        </authorList>
    </citation>
    <scope>NUCLEOTIDE SEQUENCE [LARGE SCALE GENOMIC DNA]</scope>
    <source>
        <strain evidence="2 3">B2638</strain>
    </source>
</reference>
<evidence type="ECO:0000313" key="3">
    <source>
        <dbReference type="Proteomes" id="UP001202281"/>
    </source>
</evidence>
<sequence>MSLAIEAGDEAEERKFSCDRTVQPKPKLGPHITELKRLLVENERKPRRERLTRIRLIEALRAQGSETVRRHARRWQREEG</sequence>
<protein>
    <recommendedName>
        <fullName evidence="4">Transposase</fullName>
    </recommendedName>
</protein>
<evidence type="ECO:0000256" key="1">
    <source>
        <dbReference type="SAM" id="MobiDB-lite"/>
    </source>
</evidence>
<dbReference type="EMBL" id="JALHLG010000090">
    <property type="protein sequence ID" value="MCJ2189276.1"/>
    <property type="molecule type" value="Genomic_DNA"/>
</dbReference>